<dbReference type="AlphaFoldDB" id="A0A9N9WH82"/>
<evidence type="ECO:0000313" key="1">
    <source>
        <dbReference type="EMBL" id="CAG9792729.1"/>
    </source>
</evidence>
<dbReference type="OrthoDB" id="421276at2759"/>
<protein>
    <submittedName>
        <fullName evidence="1">Uncharacterized protein</fullName>
    </submittedName>
</protein>
<dbReference type="EMBL" id="OU893336">
    <property type="protein sequence ID" value="CAG9792729.1"/>
    <property type="molecule type" value="Genomic_DNA"/>
</dbReference>
<organism evidence="1 2">
    <name type="scientific">Diatraea saccharalis</name>
    <name type="common">sugarcane borer</name>
    <dbReference type="NCBI Taxonomy" id="40085"/>
    <lineage>
        <taxon>Eukaryota</taxon>
        <taxon>Metazoa</taxon>
        <taxon>Ecdysozoa</taxon>
        <taxon>Arthropoda</taxon>
        <taxon>Hexapoda</taxon>
        <taxon>Insecta</taxon>
        <taxon>Pterygota</taxon>
        <taxon>Neoptera</taxon>
        <taxon>Endopterygota</taxon>
        <taxon>Lepidoptera</taxon>
        <taxon>Glossata</taxon>
        <taxon>Ditrysia</taxon>
        <taxon>Pyraloidea</taxon>
        <taxon>Crambidae</taxon>
        <taxon>Crambinae</taxon>
        <taxon>Diatraea</taxon>
    </lineage>
</organism>
<proteinExistence type="predicted"/>
<keyword evidence="2" id="KW-1185">Reference proteome</keyword>
<name>A0A9N9WH82_9NEOP</name>
<gene>
    <name evidence="1" type="ORF">DIATSA_LOCUS10239</name>
</gene>
<dbReference type="Proteomes" id="UP001153714">
    <property type="component" value="Chromosome 5"/>
</dbReference>
<evidence type="ECO:0000313" key="2">
    <source>
        <dbReference type="Proteomes" id="UP001153714"/>
    </source>
</evidence>
<reference evidence="1" key="1">
    <citation type="submission" date="2021-12" db="EMBL/GenBank/DDBJ databases">
        <authorList>
            <person name="King R."/>
        </authorList>
    </citation>
    <scope>NUCLEOTIDE SEQUENCE</scope>
</reference>
<sequence>MPISQIIKAANKMAVFKEHDYMQTTAEDMYVQSLQLSEDNLNKLEKKTIYDKKLWRQERLYRITSTKFGSICKCVRAFKNTAKRLLKQENVHVFDMSHWDLPPAVHPWYGLHSSSRIGKGKLGSQVPSLPPKSDAITFSMFRLCMEVLEPPGFL</sequence>
<accession>A0A9N9WH82</accession>
<reference evidence="1" key="2">
    <citation type="submission" date="2022-10" db="EMBL/GenBank/DDBJ databases">
        <authorList>
            <consortium name="ENA_rothamsted_submissions"/>
            <consortium name="culmorum"/>
            <person name="King R."/>
        </authorList>
    </citation>
    <scope>NUCLEOTIDE SEQUENCE</scope>
</reference>